<dbReference type="EMBL" id="FN645454">
    <property type="protein sequence ID" value="CBI76318.1"/>
    <property type="molecule type" value="Genomic_DNA"/>
</dbReference>
<name>E6YHI0_BARC7</name>
<keyword evidence="2" id="KW-1185">Reference proteome</keyword>
<reference evidence="2" key="1">
    <citation type="submission" date="2009-11" db="EMBL/GenBank/DDBJ databases">
        <title>Genome sequencing of Bartonella species and comparative genomics.</title>
        <authorList>
            <person name="Engel P."/>
            <person name="Salzburger W."/>
            <person name="Marius L."/>
            <person name="Chao-Chin C."/>
            <person name="Soichi M."/>
            <person name="Christa L."/>
            <person name="Alexandra C."/>
            <person name="Aurelie L."/>
            <person name="Claudine M."/>
            <person name="Stephan S.C."/>
            <person name="Christoph D."/>
        </authorList>
    </citation>
    <scope>NUCLEOTIDE SEQUENCE [LARGE SCALE GENOMIC DNA]</scope>
    <source>
        <strain evidence="2">CIP 104772 / 73</strain>
    </source>
</reference>
<dbReference type="Proteomes" id="UP000009101">
    <property type="component" value="Chromosome"/>
</dbReference>
<proteinExistence type="predicted"/>
<dbReference type="AlphaFoldDB" id="E6YHI0"/>
<evidence type="ECO:0000313" key="1">
    <source>
        <dbReference type="EMBL" id="CBI76318.1"/>
    </source>
</evidence>
<dbReference type="KEGG" id="bcd:BARCL_0637"/>
<organism evidence="1 2">
    <name type="scientific">Bartonella clarridgeiae (strain CCUG 45776 / CIP 104772 / 73)</name>
    <dbReference type="NCBI Taxonomy" id="696125"/>
    <lineage>
        <taxon>Bacteria</taxon>
        <taxon>Pseudomonadati</taxon>
        <taxon>Pseudomonadota</taxon>
        <taxon>Alphaproteobacteria</taxon>
        <taxon>Hyphomicrobiales</taxon>
        <taxon>Bartonellaceae</taxon>
        <taxon>Bartonella</taxon>
    </lineage>
</organism>
<dbReference type="HOGENOM" id="CLU_3247756_0_0_5"/>
<evidence type="ECO:0000313" key="2">
    <source>
        <dbReference type="Proteomes" id="UP000009101"/>
    </source>
</evidence>
<accession>E6YHI0</accession>
<sequence length="42" mass="5071">MGAFLFIVQNSLFHIYFLAFRYQNGYNYAIRIDYENVNIMCP</sequence>
<gene>
    <name evidence="1" type="ordered locus">BARCL_0637</name>
</gene>
<reference evidence="1 2" key="2">
    <citation type="journal article" date="2011" name="PLoS Genet.">
        <title>Parallel evolution of a type IV secretion system in radiating lineages of the host-restricted bacterial pathogen Bartonella.</title>
        <authorList>
            <person name="Engel P."/>
            <person name="Salzburger W."/>
            <person name="Liesch M."/>
            <person name="Chang C.C."/>
            <person name="Maruyama S."/>
            <person name="Lanz C."/>
            <person name="Calteau A."/>
            <person name="Lajus A."/>
            <person name="Medigue C."/>
            <person name="Schuster S.C."/>
            <person name="Dehio C."/>
        </authorList>
    </citation>
    <scope>NUCLEOTIDE SEQUENCE [LARGE SCALE GENOMIC DNA]</scope>
    <source>
        <strain evidence="2">CIP 104772 / 73</strain>
    </source>
</reference>
<protein>
    <submittedName>
        <fullName evidence="1">Uncharacterized protein</fullName>
    </submittedName>
</protein>